<protein>
    <recommendedName>
        <fullName evidence="2">CCHC-type domain-containing protein</fullName>
    </recommendedName>
</protein>
<evidence type="ECO:0000313" key="4">
    <source>
        <dbReference type="Proteomes" id="UP000075901"/>
    </source>
</evidence>
<dbReference type="GO" id="GO:0003676">
    <property type="term" value="F:nucleic acid binding"/>
    <property type="evidence" value="ECO:0007669"/>
    <property type="project" value="InterPro"/>
</dbReference>
<reference evidence="3" key="2">
    <citation type="submission" date="2020-05" db="UniProtKB">
        <authorList>
            <consortium name="EnsemblMetazoa"/>
        </authorList>
    </citation>
    <scope>IDENTIFICATION</scope>
    <source>
        <strain evidence="3">maculatus3</strain>
    </source>
</reference>
<dbReference type="InterPro" id="IPR036875">
    <property type="entry name" value="Znf_CCHC_sf"/>
</dbReference>
<dbReference type="VEuPathDB" id="VectorBase:AMAM006775"/>
<accession>A0A182SHA7</accession>
<dbReference type="Pfam" id="PF00098">
    <property type="entry name" value="zf-CCHC"/>
    <property type="match status" value="1"/>
</dbReference>
<keyword evidence="4" id="KW-1185">Reference proteome</keyword>
<evidence type="ECO:0000259" key="2">
    <source>
        <dbReference type="PROSITE" id="PS50158"/>
    </source>
</evidence>
<organism evidence="3 4">
    <name type="scientific">Anopheles maculatus</name>
    <dbReference type="NCBI Taxonomy" id="74869"/>
    <lineage>
        <taxon>Eukaryota</taxon>
        <taxon>Metazoa</taxon>
        <taxon>Ecdysozoa</taxon>
        <taxon>Arthropoda</taxon>
        <taxon>Hexapoda</taxon>
        <taxon>Insecta</taxon>
        <taxon>Pterygota</taxon>
        <taxon>Neoptera</taxon>
        <taxon>Endopterygota</taxon>
        <taxon>Diptera</taxon>
        <taxon>Nematocera</taxon>
        <taxon>Culicoidea</taxon>
        <taxon>Culicidae</taxon>
        <taxon>Anophelinae</taxon>
        <taxon>Anopheles</taxon>
        <taxon>Anopheles maculatus group</taxon>
    </lineage>
</organism>
<dbReference type="SMART" id="SM00343">
    <property type="entry name" value="ZnF_C2HC"/>
    <property type="match status" value="2"/>
</dbReference>
<dbReference type="EnsemblMetazoa" id="AMAM006775-RA">
    <property type="protein sequence ID" value="AMAM006775-PA"/>
    <property type="gene ID" value="AMAM006775"/>
</dbReference>
<feature type="domain" description="CCHC-type" evidence="2">
    <location>
        <begin position="127"/>
        <end position="143"/>
    </location>
</feature>
<sequence length="173" mass="18864">MGRRTGVGNLRVPISRSVDSAALNAQIQQVLGEMGTSRVVTELGDILISNVDPLATEQDIRASITAKLEVEAGIVLVSLWEMQDGTQRARVRLPLSHARKLDNQKLRLCGCISFARALPKLPQEKQRCFRCLVIGHLARDCKSPVDRQNLCIRCGVAGHLARGCTAEVQCIGP</sequence>
<dbReference type="AlphaFoldDB" id="A0A182SHA7"/>
<keyword evidence="1" id="KW-0479">Metal-binding</keyword>
<dbReference type="InterPro" id="IPR001878">
    <property type="entry name" value="Znf_CCHC"/>
</dbReference>
<evidence type="ECO:0000256" key="1">
    <source>
        <dbReference type="PROSITE-ProRule" id="PRU00047"/>
    </source>
</evidence>
<dbReference type="SUPFAM" id="SSF57756">
    <property type="entry name" value="Retrovirus zinc finger-like domains"/>
    <property type="match status" value="1"/>
</dbReference>
<dbReference type="Proteomes" id="UP000075901">
    <property type="component" value="Unassembled WGS sequence"/>
</dbReference>
<keyword evidence="1" id="KW-0862">Zinc</keyword>
<reference evidence="4" key="1">
    <citation type="submission" date="2013-09" db="EMBL/GenBank/DDBJ databases">
        <title>The Genome Sequence of Anopheles maculatus species B.</title>
        <authorList>
            <consortium name="The Broad Institute Genomics Platform"/>
            <person name="Neafsey D.E."/>
            <person name="Besansky N."/>
            <person name="Howell P."/>
            <person name="Walton C."/>
            <person name="Young S.K."/>
            <person name="Zeng Q."/>
            <person name="Gargeya S."/>
            <person name="Fitzgerald M."/>
            <person name="Haas B."/>
            <person name="Abouelleil A."/>
            <person name="Allen A.W."/>
            <person name="Alvarado L."/>
            <person name="Arachchi H.M."/>
            <person name="Berlin A.M."/>
            <person name="Chapman S.B."/>
            <person name="Gainer-Dewar J."/>
            <person name="Goldberg J."/>
            <person name="Griggs A."/>
            <person name="Gujja S."/>
            <person name="Hansen M."/>
            <person name="Howarth C."/>
            <person name="Imamovic A."/>
            <person name="Ireland A."/>
            <person name="Larimer J."/>
            <person name="McCowan C."/>
            <person name="Murphy C."/>
            <person name="Pearson M."/>
            <person name="Poon T.W."/>
            <person name="Priest M."/>
            <person name="Roberts A."/>
            <person name="Saif S."/>
            <person name="Shea T."/>
            <person name="Sisk P."/>
            <person name="Sykes S."/>
            <person name="Wortman J."/>
            <person name="Nusbaum C."/>
            <person name="Birren B."/>
        </authorList>
    </citation>
    <scope>NUCLEOTIDE SEQUENCE [LARGE SCALE GENOMIC DNA]</scope>
    <source>
        <strain evidence="4">maculatus3</strain>
    </source>
</reference>
<feature type="domain" description="CCHC-type" evidence="2">
    <location>
        <begin position="151"/>
        <end position="164"/>
    </location>
</feature>
<keyword evidence="1" id="KW-0863">Zinc-finger</keyword>
<evidence type="ECO:0000313" key="3">
    <source>
        <dbReference type="EnsemblMetazoa" id="AMAM006775-PA"/>
    </source>
</evidence>
<name>A0A182SHA7_9DIPT</name>
<dbReference type="GO" id="GO:0008270">
    <property type="term" value="F:zinc ion binding"/>
    <property type="evidence" value="ECO:0007669"/>
    <property type="project" value="UniProtKB-KW"/>
</dbReference>
<proteinExistence type="predicted"/>
<dbReference type="Gene3D" id="4.10.60.10">
    <property type="entry name" value="Zinc finger, CCHC-type"/>
    <property type="match status" value="1"/>
</dbReference>
<dbReference type="PROSITE" id="PS50158">
    <property type="entry name" value="ZF_CCHC"/>
    <property type="match status" value="2"/>
</dbReference>